<dbReference type="Gene3D" id="3.30.565.10">
    <property type="entry name" value="Histidine kinase-like ATPase, C-terminal domain"/>
    <property type="match status" value="2"/>
</dbReference>
<dbReference type="InterPro" id="IPR036784">
    <property type="entry name" value="AK/P_DHK_N_sf"/>
</dbReference>
<evidence type="ECO:0000256" key="5">
    <source>
        <dbReference type="ARBA" id="ARBA00022777"/>
    </source>
</evidence>
<evidence type="ECO:0000256" key="7">
    <source>
        <dbReference type="ARBA" id="ARBA00023128"/>
    </source>
</evidence>
<dbReference type="PANTHER" id="PTHR11947">
    <property type="entry name" value="PYRUVATE DEHYDROGENASE KINASE"/>
    <property type="match status" value="1"/>
</dbReference>
<dbReference type="SUPFAM" id="SSF55874">
    <property type="entry name" value="ATPase domain of HSP90 chaperone/DNA topoisomerase II/histidine kinase"/>
    <property type="match status" value="2"/>
</dbReference>
<dbReference type="PANTHER" id="PTHR11947:SF20">
    <property type="entry name" value="[3-METHYL-2-OXOBUTANOATE DEHYDROGENASE [LIPOAMIDE]] KINASE, MITOCHONDRIAL"/>
    <property type="match status" value="1"/>
</dbReference>
<evidence type="ECO:0000256" key="1">
    <source>
        <dbReference type="ARBA" id="ARBA00006155"/>
    </source>
</evidence>
<keyword evidence="4 8" id="KW-0547">Nucleotide-binding</keyword>
<dbReference type="Pfam" id="PF10436">
    <property type="entry name" value="BCDHK_Adom3"/>
    <property type="match status" value="1"/>
</dbReference>
<dbReference type="EMBL" id="CAJNOV010012447">
    <property type="protein sequence ID" value="CAF1485833.1"/>
    <property type="molecule type" value="Genomic_DNA"/>
</dbReference>
<dbReference type="GO" id="GO:0004740">
    <property type="term" value="F:pyruvate dehydrogenase (acetyl-transferring) kinase activity"/>
    <property type="evidence" value="ECO:0007669"/>
    <property type="project" value="TreeGrafter"/>
</dbReference>
<evidence type="ECO:0000256" key="6">
    <source>
        <dbReference type="ARBA" id="ARBA00022840"/>
    </source>
</evidence>
<evidence type="ECO:0000256" key="4">
    <source>
        <dbReference type="ARBA" id="ARBA00022741"/>
    </source>
</evidence>
<dbReference type="GO" id="GO:0005759">
    <property type="term" value="C:mitochondrial matrix"/>
    <property type="evidence" value="ECO:0007669"/>
    <property type="project" value="UniProtKB-SubCell"/>
</dbReference>
<feature type="domain" description="Branched-chain alpha-ketoacid dehydrogenase kinase/Pyruvate dehydrogenase kinase N-terminal" evidence="10">
    <location>
        <begin position="63"/>
        <end position="210"/>
    </location>
</feature>
<sequence>MSIYRYLSTTAKSTSKIFQAPTFSEVVKQFSKFSSHNELIEYSQRPIEYCYANRMIETCSSTHATPLCLVKSAEDLHNQLLVRIAHCISYFQSLPFLPAANPTLLSLHDRYLKLFESLANFQAIRTDQDEEKFFNFVNMFMLQNNDIIGQLSIGCREAQKNFKSYKIMKEFLDNVLQSRLSMRLLSDHYLELHKQLRNNISNKSWCGAICLDFLPAKIVQQCLDDVSSICFDTYSVVPHVKIENFMTKPIPYFPYVVEYILRELLKNSMRAVVEYNKALLGNMQNVKRYFEERRDDALCKVLITSDPDDEHFTIAIQDEGGGIGETNETLFRYMFTGDVKKEEEEEETDVIADFQERIIQSNKQMYGHGIGLPICRLYAEFFGGSLTLRQANKQMYGHGIGLPICRLYAEFFGGSLTLRQASRVGVDVYLRLGFIHTNSKRIKI</sequence>
<keyword evidence="5 8" id="KW-0418">Kinase</keyword>
<organism evidence="11 12">
    <name type="scientific">Rotaria magnacalcarata</name>
    <dbReference type="NCBI Taxonomy" id="392030"/>
    <lineage>
        <taxon>Eukaryota</taxon>
        <taxon>Metazoa</taxon>
        <taxon>Spiralia</taxon>
        <taxon>Gnathifera</taxon>
        <taxon>Rotifera</taxon>
        <taxon>Eurotatoria</taxon>
        <taxon>Bdelloidea</taxon>
        <taxon>Philodinida</taxon>
        <taxon>Philodinidae</taxon>
        <taxon>Rotaria</taxon>
    </lineage>
</organism>
<evidence type="ECO:0000259" key="9">
    <source>
        <dbReference type="Pfam" id="PF02518"/>
    </source>
</evidence>
<keyword evidence="6 8" id="KW-0067">ATP-binding</keyword>
<dbReference type="InterPro" id="IPR003594">
    <property type="entry name" value="HATPase_dom"/>
</dbReference>
<dbReference type="InterPro" id="IPR018955">
    <property type="entry name" value="BCDHK/PDK_N"/>
</dbReference>
<keyword evidence="3 8" id="KW-0808">Transferase</keyword>
<dbReference type="GO" id="GO:0010906">
    <property type="term" value="P:regulation of glucose metabolic process"/>
    <property type="evidence" value="ECO:0007669"/>
    <property type="project" value="TreeGrafter"/>
</dbReference>
<keyword evidence="7 8" id="KW-0496">Mitochondrion</keyword>
<dbReference type="Proteomes" id="UP000663855">
    <property type="component" value="Unassembled WGS sequence"/>
</dbReference>
<accession>A0A815S0Z8</accession>
<dbReference type="Gene3D" id="1.20.140.20">
    <property type="entry name" value="Alpha-ketoacid/pyruvate dehydrogenase kinase, N-terminal domain"/>
    <property type="match status" value="1"/>
</dbReference>
<evidence type="ECO:0000313" key="11">
    <source>
        <dbReference type="EMBL" id="CAF1485833.1"/>
    </source>
</evidence>
<evidence type="ECO:0000256" key="3">
    <source>
        <dbReference type="ARBA" id="ARBA00022679"/>
    </source>
</evidence>
<dbReference type="EC" id="2.7.11.-" evidence="8"/>
<dbReference type="InterPro" id="IPR039028">
    <property type="entry name" value="BCKD/PDK"/>
</dbReference>
<comment type="caution">
    <text evidence="11">The sequence shown here is derived from an EMBL/GenBank/DDBJ whole genome shotgun (WGS) entry which is preliminary data.</text>
</comment>
<comment type="similarity">
    <text evidence="1 8">Belongs to the PDK/BCKDK protein kinase family.</text>
</comment>
<evidence type="ECO:0000259" key="10">
    <source>
        <dbReference type="Pfam" id="PF10436"/>
    </source>
</evidence>
<dbReference type="GO" id="GO:0005524">
    <property type="term" value="F:ATP binding"/>
    <property type="evidence" value="ECO:0007669"/>
    <property type="project" value="UniProtKB-UniRule"/>
</dbReference>
<feature type="domain" description="Histidine kinase/HSP90-like ATPase" evidence="9">
    <location>
        <begin position="259"/>
        <end position="391"/>
    </location>
</feature>
<evidence type="ECO:0000256" key="8">
    <source>
        <dbReference type="RuleBase" id="RU366032"/>
    </source>
</evidence>
<evidence type="ECO:0000313" key="12">
    <source>
        <dbReference type="Proteomes" id="UP000663855"/>
    </source>
</evidence>
<dbReference type="Pfam" id="PF02518">
    <property type="entry name" value="HATPase_c"/>
    <property type="match status" value="1"/>
</dbReference>
<keyword evidence="2" id="KW-0597">Phosphoprotein</keyword>
<dbReference type="AlphaFoldDB" id="A0A815S0Z8"/>
<evidence type="ECO:0000256" key="2">
    <source>
        <dbReference type="ARBA" id="ARBA00022553"/>
    </source>
</evidence>
<gene>
    <name evidence="11" type="ORF">CJN711_LOCUS26423</name>
</gene>
<dbReference type="InterPro" id="IPR036890">
    <property type="entry name" value="HATPase_C_sf"/>
</dbReference>
<name>A0A815S0Z8_9BILA</name>
<comment type="subcellular location">
    <subcellularLocation>
        <location evidence="8">Mitochondrion matrix</location>
    </subcellularLocation>
</comment>
<proteinExistence type="inferred from homology"/>
<reference evidence="11" key="1">
    <citation type="submission" date="2021-02" db="EMBL/GenBank/DDBJ databases">
        <authorList>
            <person name="Nowell W R."/>
        </authorList>
    </citation>
    <scope>NUCLEOTIDE SEQUENCE</scope>
</reference>
<dbReference type="SUPFAM" id="SSF69012">
    <property type="entry name" value="alpha-ketoacid dehydrogenase kinase, N-terminal domain"/>
    <property type="match status" value="1"/>
</dbReference>
<protein>
    <recommendedName>
        <fullName evidence="8">Protein-serine/threonine kinase</fullName>
        <ecNumber evidence="8">2.7.11.-</ecNumber>
    </recommendedName>
</protein>